<dbReference type="InterPro" id="IPR036116">
    <property type="entry name" value="FN3_sf"/>
</dbReference>
<dbReference type="InterPro" id="IPR006102">
    <property type="entry name" value="Ig-like_GH2"/>
</dbReference>
<dbReference type="Gene3D" id="2.70.98.10">
    <property type="match status" value="1"/>
</dbReference>
<dbReference type="PANTHER" id="PTHR46323">
    <property type="entry name" value="BETA-GALACTOSIDASE"/>
    <property type="match status" value="1"/>
</dbReference>
<dbReference type="InterPro" id="IPR004199">
    <property type="entry name" value="B-gal_small/dom_5"/>
</dbReference>
<evidence type="ECO:0000256" key="1">
    <source>
        <dbReference type="ARBA" id="ARBA00001412"/>
    </source>
</evidence>
<evidence type="ECO:0000259" key="11">
    <source>
        <dbReference type="SMART" id="SM01038"/>
    </source>
</evidence>
<dbReference type="RefSeq" id="WP_051506599.1">
    <property type="nucleotide sequence ID" value="NZ_JEOB01000004.1"/>
</dbReference>
<evidence type="ECO:0000256" key="6">
    <source>
        <dbReference type="ARBA" id="ARBA00023157"/>
    </source>
</evidence>
<evidence type="ECO:0000313" key="12">
    <source>
        <dbReference type="EMBL" id="EXM37609.1"/>
    </source>
</evidence>
<evidence type="ECO:0000259" key="9">
    <source>
        <dbReference type="SMART" id="SM00060"/>
    </source>
</evidence>
<dbReference type="Pfam" id="PF13385">
    <property type="entry name" value="Laminin_G_3"/>
    <property type="match status" value="1"/>
</dbReference>
<dbReference type="InterPro" id="IPR050347">
    <property type="entry name" value="Bact_Beta-galactosidase"/>
</dbReference>
<dbReference type="Gene3D" id="3.20.20.80">
    <property type="entry name" value="Glycosidases"/>
    <property type="match status" value="1"/>
</dbReference>
<dbReference type="Pfam" id="PF16353">
    <property type="entry name" value="LacZ_4"/>
    <property type="match status" value="1"/>
</dbReference>
<evidence type="ECO:0000313" key="13">
    <source>
        <dbReference type="Proteomes" id="UP000021369"/>
    </source>
</evidence>
<dbReference type="InterPro" id="IPR003961">
    <property type="entry name" value="FN3_dom"/>
</dbReference>
<dbReference type="CDD" id="cd00063">
    <property type="entry name" value="FN3"/>
    <property type="match status" value="1"/>
</dbReference>
<feature type="domain" description="Fibronectin type-III" evidence="9">
    <location>
        <begin position="1348"/>
        <end position="1422"/>
    </location>
</feature>
<dbReference type="InterPro" id="IPR008979">
    <property type="entry name" value="Galactose-bd-like_sf"/>
</dbReference>
<dbReference type="SUPFAM" id="SSF49785">
    <property type="entry name" value="Galactose-binding domain-like"/>
    <property type="match status" value="1"/>
</dbReference>
<dbReference type="PATRIC" id="fig|1341156.4.peg.3796"/>
<evidence type="ECO:0000256" key="3">
    <source>
        <dbReference type="ARBA" id="ARBA00012756"/>
    </source>
</evidence>
<dbReference type="GO" id="GO:0030246">
    <property type="term" value="F:carbohydrate binding"/>
    <property type="evidence" value="ECO:0007669"/>
    <property type="project" value="InterPro"/>
</dbReference>
<proteinExistence type="inferred from homology"/>
<keyword evidence="7" id="KW-0326">Glycosidase</keyword>
<gene>
    <name evidence="12" type="ORF">RASY3_13855</name>
</gene>
<dbReference type="GO" id="GO:0005990">
    <property type="term" value="P:lactose catabolic process"/>
    <property type="evidence" value="ECO:0007669"/>
    <property type="project" value="TreeGrafter"/>
</dbReference>
<dbReference type="Proteomes" id="UP000021369">
    <property type="component" value="Unassembled WGS sequence"/>
</dbReference>
<dbReference type="SUPFAM" id="SSF51445">
    <property type="entry name" value="(Trans)glycosidases"/>
    <property type="match status" value="1"/>
</dbReference>
<dbReference type="InterPro" id="IPR006101">
    <property type="entry name" value="Glyco_hydro_2"/>
</dbReference>
<dbReference type="InterPro" id="IPR014718">
    <property type="entry name" value="GH-type_carb-bd"/>
</dbReference>
<accession>A0A011UAI7</accession>
<keyword evidence="13" id="KW-1185">Reference proteome</keyword>
<dbReference type="GO" id="GO:0009341">
    <property type="term" value="C:beta-galactosidase complex"/>
    <property type="evidence" value="ECO:0007669"/>
    <property type="project" value="InterPro"/>
</dbReference>
<dbReference type="SUPFAM" id="SSF74650">
    <property type="entry name" value="Galactose mutarotase-like"/>
    <property type="match status" value="1"/>
</dbReference>
<dbReference type="SUPFAM" id="SSF49303">
    <property type="entry name" value="beta-Galactosidase/glucuronidase domain"/>
    <property type="match status" value="2"/>
</dbReference>
<dbReference type="Gene3D" id="2.60.40.10">
    <property type="entry name" value="Immunoglobulins"/>
    <property type="match status" value="4"/>
</dbReference>
<dbReference type="InterPro" id="IPR006104">
    <property type="entry name" value="Glyco_hydro_2_N"/>
</dbReference>
<dbReference type="EC" id="3.2.1.23" evidence="3"/>
<dbReference type="SUPFAM" id="SSF49265">
    <property type="entry name" value="Fibronectin type III"/>
    <property type="match status" value="1"/>
</dbReference>
<dbReference type="Pfam" id="PF00703">
    <property type="entry name" value="Glyco_hydro_2"/>
    <property type="match status" value="1"/>
</dbReference>
<comment type="caution">
    <text evidence="12">The sequence shown here is derived from an EMBL/GenBank/DDBJ whole genome shotgun (WGS) entry which is preliminary data.</text>
</comment>
<keyword evidence="5" id="KW-0378">Hydrolase</keyword>
<dbReference type="SMART" id="SM01038">
    <property type="entry name" value="Bgal_small_N"/>
    <property type="match status" value="1"/>
</dbReference>
<dbReference type="InterPro" id="IPR032312">
    <property type="entry name" value="LacZ_4"/>
</dbReference>
<dbReference type="InterPro" id="IPR011013">
    <property type="entry name" value="Gal_mutarotase_sf_dom"/>
</dbReference>
<reference evidence="12 13" key="1">
    <citation type="submission" date="2013-06" db="EMBL/GenBank/DDBJ databases">
        <title>Rumen cellulosomics: divergent fiber-degrading strategies revealed by comparative genome-wide analysis of six Ruminococcal strains.</title>
        <authorList>
            <person name="Dassa B."/>
            <person name="Borovok I."/>
            <person name="Lamed R."/>
            <person name="Flint H."/>
            <person name="Yeoman C.J."/>
            <person name="White B."/>
            <person name="Bayer E.A."/>
        </authorList>
    </citation>
    <scope>NUCLEOTIDE SEQUENCE [LARGE SCALE GENOMIC DNA]</scope>
    <source>
        <strain evidence="12 13">SY3</strain>
    </source>
</reference>
<protein>
    <recommendedName>
        <fullName evidence="3">beta-galactosidase</fullName>
        <ecNumber evidence="3">3.2.1.23</ecNumber>
    </recommendedName>
    <alternativeName>
        <fullName evidence="8">Lactase</fullName>
    </alternativeName>
</protein>
<feature type="domain" description="Beta galactosidase small chain/" evidence="11">
    <location>
        <begin position="839"/>
        <end position="1111"/>
    </location>
</feature>
<evidence type="ECO:0000256" key="7">
    <source>
        <dbReference type="ARBA" id="ARBA00023295"/>
    </source>
</evidence>
<dbReference type="SMART" id="SM00060">
    <property type="entry name" value="FN3"/>
    <property type="match status" value="2"/>
</dbReference>
<dbReference type="InterPro" id="IPR013783">
    <property type="entry name" value="Ig-like_fold"/>
</dbReference>
<organism evidence="12 13">
    <name type="scientific">Ruminococcus albus SY3</name>
    <dbReference type="NCBI Taxonomy" id="1341156"/>
    <lineage>
        <taxon>Bacteria</taxon>
        <taxon>Bacillati</taxon>
        <taxon>Bacillota</taxon>
        <taxon>Clostridia</taxon>
        <taxon>Eubacteriales</taxon>
        <taxon>Oscillospiraceae</taxon>
        <taxon>Ruminococcus</taxon>
    </lineage>
</organism>
<dbReference type="SMART" id="SM00560">
    <property type="entry name" value="LamGL"/>
    <property type="match status" value="1"/>
</dbReference>
<dbReference type="EMBL" id="JEOB01000004">
    <property type="protein sequence ID" value="EXM37609.1"/>
    <property type="molecule type" value="Genomic_DNA"/>
</dbReference>
<dbReference type="InterPro" id="IPR006103">
    <property type="entry name" value="Glyco_hydro_2_cat"/>
</dbReference>
<dbReference type="Pfam" id="PF02837">
    <property type="entry name" value="Glyco_hydro_2_N"/>
    <property type="match status" value="1"/>
</dbReference>
<dbReference type="InterPro" id="IPR013320">
    <property type="entry name" value="ConA-like_dom_sf"/>
</dbReference>
<dbReference type="Gene3D" id="2.60.120.200">
    <property type="match status" value="1"/>
</dbReference>
<evidence type="ECO:0000259" key="10">
    <source>
        <dbReference type="SMART" id="SM00560"/>
    </source>
</evidence>
<dbReference type="PRINTS" id="PR00132">
    <property type="entry name" value="GLHYDRLASE2"/>
</dbReference>
<keyword evidence="6" id="KW-1015">Disulfide bond</keyword>
<evidence type="ECO:0000256" key="8">
    <source>
        <dbReference type="ARBA" id="ARBA00032230"/>
    </source>
</evidence>
<dbReference type="InterPro" id="IPR036156">
    <property type="entry name" value="Beta-gal/glucu_dom_sf"/>
</dbReference>
<dbReference type="InterPro" id="IPR006558">
    <property type="entry name" value="LamG-like"/>
</dbReference>
<evidence type="ECO:0000256" key="2">
    <source>
        <dbReference type="ARBA" id="ARBA00007401"/>
    </source>
</evidence>
<dbReference type="InterPro" id="IPR017853">
    <property type="entry name" value="GH"/>
</dbReference>
<dbReference type="GO" id="GO:0004565">
    <property type="term" value="F:beta-galactosidase activity"/>
    <property type="evidence" value="ECO:0007669"/>
    <property type="project" value="UniProtKB-EC"/>
</dbReference>
<dbReference type="SUPFAM" id="SSF49899">
    <property type="entry name" value="Concanavalin A-like lectins/glucanases"/>
    <property type="match status" value="1"/>
</dbReference>
<feature type="domain" description="LamG-like jellyroll fold" evidence="10">
    <location>
        <begin position="1183"/>
        <end position="1318"/>
    </location>
</feature>
<comment type="catalytic activity">
    <reaction evidence="1">
        <text>Hydrolysis of terminal non-reducing beta-D-galactose residues in beta-D-galactosides.</text>
        <dbReference type="EC" id="3.2.1.23"/>
    </reaction>
</comment>
<evidence type="ECO:0000256" key="4">
    <source>
        <dbReference type="ARBA" id="ARBA00022729"/>
    </source>
</evidence>
<sequence length="1535" mass="169965">MRKKITVFVSALMLTQSLNCLTPQKAAAAGVTFTHKEWMGQSGAEDVFAVNRETASVNPIPFQDNASAVNAVWNYNDREKSDYLQMLTGENENWELNVVQNDDQAAPYRWGGFMNASYKGQNSDGWKTVQLPKSWTALGFDHSIYTNINEPWQSNYDPWVTCPSAPTKYNPVGLYRKKFTLDSSMKGSGRRIYIQFDGVESAYYVYINGKEVGYSEDTFSPHRFDITDYLTDGENILAVEVHKFCDGTWFEDQDMIYDGGIFRDVFLVSSPDVQISDYTVRTDLDNSYKNAELQLSIDVRNLTGSSKSGWTLEAAAFDEAGKNILSGAYTSVYALGAGQTGTYAINTTVTAPKLWSAETPNIYALVLTLKDDRGNVKEKVSTQLGFREIGFTPTAVDGSYNVTTKQWQPITINGKRLLLKGVNRHDSDPFYGKAVPQKTMEEDVRLMQKYNINAIRTSHYSNDSYLYWLCNKYGMYMMGETNMECHALQDGKYNDSKALFYELAMDRTKTAYQRLKNNPAIVSWSIGNEMGYTTNPSDAGGMFRDMIWYFKKNDPTRPVHSEGQHFGMGVDMGSDMYPGSNVIRYNAGDGKMPYVMCEYDHAMGNSLGALKEYWDNIRSADNMLGGFIWDWVDQSRTVALPYGGWDYYSESYAHKNLYSDESKGKYFGYGGDWGDKPNDNSFCENGIICPDRTPQPEADEVRYQYQSFWFSANAGQLANNTVSVYNENNFLDLSDFTVEWKLLKNGSAISSGTVKDAKCAPLSRNTITVPFKLPQNYYSGDEFILDISVKTKNATDLLPSGTEVAYEQIDLVSAGSSVKYDGGDAVLTIVDTPSAYVPTNNHNDFNFSINKSTGLIEMYSYKGTLLIENGPTPNFWRGNVENDTGWGAKGLYDSAWKNAMYGAKVTGMETGDAADGAKTVTSHLELPNAGGTKVDIIYTIYPDGRVNCSFNVDATKSGLGNFIRVGSMMTLPEGSEQLSWYGNKTESFNDRKTGGRQGIWESTVSEQYFPYLKADDCGNLTDVKWISVKDKNNKSSLLIAANGTVEASALHFYPEDLQKADHVYKLSPRKETVLSVDYGSMGTGSATCGQGTLEKYRLPSSRTYSWNYTIIPVATDADGKSMSATAAKLRSDGVSVKDKSSNALTIPVKSPATLKQTSYGNAVSGSLSIPSSNSIGSSLEGKHSFTVEAEFVPTGNPGFNMIASKGDYSFGLRTEKGVLYFFVYAGGAWRSVSYRTGTDESSGWIGKKHQMAGIYDADTDTIKIYCDGKILAEKSTGTTAGIASSSYDLTLGACPETGRTSMADFYEFRVYSKALTESELSSQNTSSPAYGANSKYVQLWLDFDNVVSPMLPNPTVSYKQGDGSVQLNWTKVSGAEKYGVAGLVNGKWQLLNKTTGTSYTLKNLTAGKNYNVAVIAMFNGEWNMDLSNSITVTPNKTTVNTNTLTYPTNIKVEYSKEYHQVRFTWDKVKNADRYGIAIYLAGKWRVQAQNITDTSYTSPKNLTPGKTYWVAIAARVNGKWDTANAIKHAGTVTIK</sequence>
<dbReference type="Pfam" id="PF02836">
    <property type="entry name" value="Glyco_hydro_2_C"/>
    <property type="match status" value="1"/>
</dbReference>
<comment type="similarity">
    <text evidence="2">Belongs to the glycosyl hydrolase 2 family.</text>
</comment>
<keyword evidence="4" id="KW-0732">Signal</keyword>
<dbReference type="Pfam" id="PF02929">
    <property type="entry name" value="Bgal_small_N"/>
    <property type="match status" value="1"/>
</dbReference>
<dbReference type="PANTHER" id="PTHR46323:SF2">
    <property type="entry name" value="BETA-GALACTOSIDASE"/>
    <property type="match status" value="1"/>
</dbReference>
<evidence type="ECO:0000256" key="5">
    <source>
        <dbReference type="ARBA" id="ARBA00022801"/>
    </source>
</evidence>
<name>A0A011UAI7_RUMAL</name>
<feature type="domain" description="Fibronectin type-III" evidence="9">
    <location>
        <begin position="1444"/>
        <end position="1522"/>
    </location>
</feature>
<dbReference type="Gene3D" id="2.60.120.260">
    <property type="entry name" value="Galactose-binding domain-like"/>
    <property type="match status" value="1"/>
</dbReference>